<gene>
    <name evidence="2" type="ORF">LMG18101_05153</name>
</gene>
<comment type="caution">
    <text evidence="2">The sequence shown here is derived from an EMBL/GenBank/DDBJ whole genome shotgun (WGS) entry which is preliminary data.</text>
</comment>
<evidence type="ECO:0000313" key="3">
    <source>
        <dbReference type="Proteomes" id="UP001189757"/>
    </source>
</evidence>
<keyword evidence="1" id="KW-0732">Signal</keyword>
<proteinExistence type="predicted"/>
<feature type="signal peptide" evidence="1">
    <location>
        <begin position="1"/>
        <end position="24"/>
    </location>
</feature>
<feature type="chain" id="PRO_5045986591" description="Lipoprotein" evidence="1">
    <location>
        <begin position="25"/>
        <end position="134"/>
    </location>
</feature>
<evidence type="ECO:0000313" key="2">
    <source>
        <dbReference type="EMBL" id="CAJ0822728.1"/>
    </source>
</evidence>
<name>A0ABN9JUF1_9RALS</name>
<accession>A0ABN9JUF1</accession>
<reference evidence="2 3" key="1">
    <citation type="submission" date="2023-07" db="EMBL/GenBank/DDBJ databases">
        <authorList>
            <person name="Peeters C."/>
        </authorList>
    </citation>
    <scope>NUCLEOTIDE SEQUENCE [LARGE SCALE GENOMIC DNA]</scope>
    <source>
        <strain evidence="2 3">LMG 18101</strain>
    </source>
</reference>
<keyword evidence="3" id="KW-1185">Reference proteome</keyword>
<dbReference type="RefSeq" id="WP_199031516.1">
    <property type="nucleotide sequence ID" value="NZ_CATZLL010000026.1"/>
</dbReference>
<protein>
    <recommendedName>
        <fullName evidence="4">Lipoprotein</fullName>
    </recommendedName>
</protein>
<dbReference type="EMBL" id="CATZLL010000026">
    <property type="protein sequence ID" value="CAJ0822728.1"/>
    <property type="molecule type" value="Genomic_DNA"/>
</dbReference>
<sequence length="134" mass="14559">MRVHTVSIGSIVIAVMTAAAASMASDPAFADRWHGRGRVGIGVYVGPPWGYPYPYYPGYYYPPAVVAVPTEPPQYIEKSDMATGDADEPEDQGYWYHCAKPEGYYPYVKTCSSGWQKVPAVPPSPAQNNAGVPK</sequence>
<organism evidence="2 3">
    <name type="scientific">Ralstonia flaminis</name>
    <dbReference type="NCBI Taxonomy" id="3058597"/>
    <lineage>
        <taxon>Bacteria</taxon>
        <taxon>Pseudomonadati</taxon>
        <taxon>Pseudomonadota</taxon>
        <taxon>Betaproteobacteria</taxon>
        <taxon>Burkholderiales</taxon>
        <taxon>Burkholderiaceae</taxon>
        <taxon>Ralstonia</taxon>
    </lineage>
</organism>
<evidence type="ECO:0008006" key="4">
    <source>
        <dbReference type="Google" id="ProtNLM"/>
    </source>
</evidence>
<dbReference type="Proteomes" id="UP001189757">
    <property type="component" value="Unassembled WGS sequence"/>
</dbReference>
<evidence type="ECO:0000256" key="1">
    <source>
        <dbReference type="SAM" id="SignalP"/>
    </source>
</evidence>